<dbReference type="EMBL" id="CM046397">
    <property type="protein sequence ID" value="KAI8534173.1"/>
    <property type="molecule type" value="Genomic_DNA"/>
</dbReference>
<sequence length="126" mass="14237">MGDHNPLGNIKIRIPTLPGEELQGEIDAVQGSKCRPGWVLYHQLKEEVCTMMRRLHATRDAIQVCDQILAQKPELPLMNYISEKIGQYMASESAWEEEYLAKDSAMDQAMVHNTTNDLANMVLDGH</sequence>
<accession>A0ACC0M182</accession>
<organism evidence="1 2">
    <name type="scientific">Rhododendron molle</name>
    <name type="common">Chinese azalea</name>
    <name type="synonym">Azalea mollis</name>
    <dbReference type="NCBI Taxonomy" id="49168"/>
    <lineage>
        <taxon>Eukaryota</taxon>
        <taxon>Viridiplantae</taxon>
        <taxon>Streptophyta</taxon>
        <taxon>Embryophyta</taxon>
        <taxon>Tracheophyta</taxon>
        <taxon>Spermatophyta</taxon>
        <taxon>Magnoliopsida</taxon>
        <taxon>eudicotyledons</taxon>
        <taxon>Gunneridae</taxon>
        <taxon>Pentapetalae</taxon>
        <taxon>asterids</taxon>
        <taxon>Ericales</taxon>
        <taxon>Ericaceae</taxon>
        <taxon>Ericoideae</taxon>
        <taxon>Rhodoreae</taxon>
        <taxon>Rhododendron</taxon>
    </lineage>
</organism>
<proteinExistence type="predicted"/>
<gene>
    <name evidence="1" type="ORF">RHMOL_Rhmol10G0068600</name>
</gene>
<comment type="caution">
    <text evidence="1">The sequence shown here is derived from an EMBL/GenBank/DDBJ whole genome shotgun (WGS) entry which is preliminary data.</text>
</comment>
<dbReference type="Proteomes" id="UP001062846">
    <property type="component" value="Chromosome 10"/>
</dbReference>
<reference evidence="1" key="1">
    <citation type="submission" date="2022-02" db="EMBL/GenBank/DDBJ databases">
        <title>Plant Genome Project.</title>
        <authorList>
            <person name="Zhang R.-G."/>
        </authorList>
    </citation>
    <scope>NUCLEOTIDE SEQUENCE</scope>
    <source>
        <strain evidence="1">AT1</strain>
    </source>
</reference>
<evidence type="ECO:0000313" key="1">
    <source>
        <dbReference type="EMBL" id="KAI8534173.1"/>
    </source>
</evidence>
<evidence type="ECO:0000313" key="2">
    <source>
        <dbReference type="Proteomes" id="UP001062846"/>
    </source>
</evidence>
<keyword evidence="2" id="KW-1185">Reference proteome</keyword>
<name>A0ACC0M182_RHOML</name>
<protein>
    <submittedName>
        <fullName evidence="1">Uncharacterized protein</fullName>
    </submittedName>
</protein>